<dbReference type="PANTHER" id="PTHR47893">
    <property type="entry name" value="REGULATORY PROTEIN PCHR"/>
    <property type="match status" value="1"/>
</dbReference>
<evidence type="ECO:0000313" key="1">
    <source>
        <dbReference type="EMBL" id="KAA6304979.1"/>
    </source>
</evidence>
<gene>
    <name evidence="1" type="ORF">EZS27_043370</name>
</gene>
<protein>
    <recommendedName>
        <fullName evidence="2">HTH araC/xylS-type domain-containing protein</fullName>
    </recommendedName>
</protein>
<dbReference type="EMBL" id="SNRY01011076">
    <property type="protein sequence ID" value="KAA6304979.1"/>
    <property type="molecule type" value="Genomic_DNA"/>
</dbReference>
<proteinExistence type="predicted"/>
<name>A0A5J4P9B1_9ZZZZ</name>
<dbReference type="PANTHER" id="PTHR47893:SF1">
    <property type="entry name" value="REGULATORY PROTEIN PCHR"/>
    <property type="match status" value="1"/>
</dbReference>
<sequence length="168" mass="19903">MIYPSLQKIVDEIMEEIITESVDETFELFFLRIKAEELVCRLLMELEKRDEQHLYALNIRDIQTIYKVKEQRLEHPEIPPVIKELAVCANMSPSKLNRLFKQIFGNSIFSYYQAFALLLCKWFVYHEYLKHKDAVHPAFPIPLRVCKPVLLPLSSEKIAQKFHQPIQL</sequence>
<organism evidence="1">
    <name type="scientific">termite gut metagenome</name>
    <dbReference type="NCBI Taxonomy" id="433724"/>
    <lineage>
        <taxon>unclassified sequences</taxon>
        <taxon>metagenomes</taxon>
        <taxon>organismal metagenomes</taxon>
    </lineage>
</organism>
<dbReference type="InterPro" id="IPR053142">
    <property type="entry name" value="PchR_regulatory_protein"/>
</dbReference>
<feature type="non-terminal residue" evidence="1">
    <location>
        <position position="1"/>
    </location>
</feature>
<dbReference type="Gene3D" id="1.10.10.60">
    <property type="entry name" value="Homeodomain-like"/>
    <property type="match status" value="1"/>
</dbReference>
<accession>A0A5J4P9B1</accession>
<reference evidence="1" key="1">
    <citation type="submission" date="2019-03" db="EMBL/GenBank/DDBJ databases">
        <title>Single cell metagenomics reveals metabolic interactions within the superorganism composed of flagellate Streblomastix strix and complex community of Bacteroidetes bacteria on its surface.</title>
        <authorList>
            <person name="Treitli S.C."/>
            <person name="Kolisko M."/>
            <person name="Husnik F."/>
            <person name="Keeling P."/>
            <person name="Hampl V."/>
        </authorList>
    </citation>
    <scope>NUCLEOTIDE SEQUENCE</scope>
    <source>
        <strain evidence="1">STM</strain>
    </source>
</reference>
<dbReference type="AlphaFoldDB" id="A0A5J4P9B1"/>
<comment type="caution">
    <text evidence="1">The sequence shown here is derived from an EMBL/GenBank/DDBJ whole genome shotgun (WGS) entry which is preliminary data.</text>
</comment>
<evidence type="ECO:0008006" key="2">
    <source>
        <dbReference type="Google" id="ProtNLM"/>
    </source>
</evidence>